<dbReference type="STRING" id="5722.A2DF46"/>
<dbReference type="PANTHER" id="PTHR10063">
    <property type="entry name" value="TUBERIN"/>
    <property type="match status" value="1"/>
</dbReference>
<dbReference type="PROSITE" id="PS50085">
    <property type="entry name" value="RAPGAP"/>
    <property type="match status" value="1"/>
</dbReference>
<feature type="domain" description="Rap-GAP" evidence="2">
    <location>
        <begin position="1068"/>
        <end position="1280"/>
    </location>
</feature>
<dbReference type="InterPro" id="IPR027107">
    <property type="entry name" value="Tuberin/Ral-act_asu"/>
</dbReference>
<organism evidence="3 4">
    <name type="scientific">Trichomonas vaginalis (strain ATCC PRA-98 / G3)</name>
    <dbReference type="NCBI Taxonomy" id="412133"/>
    <lineage>
        <taxon>Eukaryota</taxon>
        <taxon>Metamonada</taxon>
        <taxon>Parabasalia</taxon>
        <taxon>Trichomonadida</taxon>
        <taxon>Trichomonadidae</taxon>
        <taxon>Trichomonas</taxon>
    </lineage>
</organism>
<dbReference type="SUPFAM" id="SSF111347">
    <property type="entry name" value="Rap/Ran-GAP"/>
    <property type="match status" value="1"/>
</dbReference>
<dbReference type="PANTHER" id="PTHR10063:SF11">
    <property type="entry name" value="RHO GTPASE-ACTIVATING PROTEIN CG5521-RELATED"/>
    <property type="match status" value="1"/>
</dbReference>
<dbReference type="GO" id="GO:0005634">
    <property type="term" value="C:nucleus"/>
    <property type="evidence" value="ECO:0007669"/>
    <property type="project" value="InterPro"/>
</dbReference>
<dbReference type="KEGG" id="tva:5466586"/>
<dbReference type="SUPFAM" id="SSF48371">
    <property type="entry name" value="ARM repeat"/>
    <property type="match status" value="1"/>
</dbReference>
<dbReference type="EMBL" id="DS113193">
    <property type="protein sequence ID" value="EAY21038.1"/>
    <property type="molecule type" value="Genomic_DNA"/>
</dbReference>
<dbReference type="Gene3D" id="3.40.50.11210">
    <property type="entry name" value="Rap/Ran-GAP"/>
    <property type="match status" value="1"/>
</dbReference>
<evidence type="ECO:0000313" key="3">
    <source>
        <dbReference type="EMBL" id="EAY21038.1"/>
    </source>
</evidence>
<dbReference type="Proteomes" id="UP000001542">
    <property type="component" value="Unassembled WGS sequence"/>
</dbReference>
<evidence type="ECO:0000256" key="1">
    <source>
        <dbReference type="ARBA" id="ARBA00022468"/>
    </source>
</evidence>
<evidence type="ECO:0000259" key="2">
    <source>
        <dbReference type="PROSITE" id="PS50085"/>
    </source>
</evidence>
<protein>
    <submittedName>
        <fullName evidence="3">Rap/ran-GAP family protein</fullName>
    </submittedName>
</protein>
<evidence type="ECO:0000313" key="4">
    <source>
        <dbReference type="Proteomes" id="UP000001542"/>
    </source>
</evidence>
<dbReference type="SMR" id="A2DF46"/>
<keyword evidence="1" id="KW-0343">GTPase activation</keyword>
<reference evidence="3" key="1">
    <citation type="submission" date="2006-10" db="EMBL/GenBank/DDBJ databases">
        <authorList>
            <person name="Amadeo P."/>
            <person name="Zhao Q."/>
            <person name="Wortman J."/>
            <person name="Fraser-Liggett C."/>
            <person name="Carlton J."/>
        </authorList>
    </citation>
    <scope>NUCLEOTIDE SEQUENCE</scope>
    <source>
        <strain evidence="3">G3</strain>
    </source>
</reference>
<sequence>MDTILNDKNFNIQAFIKSGLGEFINQLISYFNTFNKKQESSFFKRAKFVNSKKVLESLKKIFGSPTITHLDGDKNFMTNLNLIFCTLLHPESPAECRAGALDVFLIMIVLVNQKDLQYFQKSLSMMIPYAIVARGSDVNDFKEKIYKDINPIYVENPKPVTSDQAKASLSTVLTFVFKNWTTQGSFVQSILMNNILKVIYRASIEKAGVPTQDYGFSYNPEIFHEEIVQFIQKLLNSEMDISPLFANRDSITAIFAVAEATTTQAVISGLCTSCILISTVYSNTTYYNACYSSKDFNKNTGKLIFNILAANCKKDGSMEQALITASYDPIKKYLETVLQEFQLAQTYFRSIFQINDENHGVFAHFICCILRFLVDSNEKRPEVWSFFIKEFCQRKIGAAACSYFLQYLVVLGLPSLFDFDTTKSRSLASQFIQRNKRNRQESCYDFIGENLEQIIEIPHEFTRKVLKQEWAPFSDFDEIISNIFIQPLEISPDKVLPIINFIVPFFNFIKLDDEQLSLLMFIPLYQMSETLARCSLFPPGIKIQSQVPYQICGNFLFQAIFDQPYSEIRTAAFSALAKVLNLKEIQKYLGQKNLSSWYAALMLQMTNENIDIRSKAFFEAQSTVQDAFTGSSYLIPLMMALLEEGLVDRSQQTMSFLSSFPLFRIEPKVNKNFLDGIIKVIKSNKKQFVANAETLLNKTGANLRSRAIVLLKKIDDEIKNCRERLELLEFVDPAFNALLADELSRDKNEIDSKLVEDILKRFIHYMAIKRTESICSIRTSMMYMQMMIDNYPQIVNNYVKEISNLCIKLTEKDDVEWSFQAIRLTTDLYVETGRLIKVSDFYKDFALFLRNGITKESQFSQDIKDVMSNSLELLSKNYMRYPLPLTPNFLTSLASVNNTKPSYNIFRCMNTSRRSLTTENKVQISTQFPSGQFVWEFTPVNQSIVKEMKCSEVKSSSLFTKEERVPEPYLFKDQKSFSDKVDTIIDSFKIEKMDLFPDGHDLNETLNKIIAMPNDYKQMEKAKLGKLTPPEINMNTPAAILNSVHLMSPDNFDKSRLYTNDTRSNDFLDKANVHSTRLGTKFGVIYVKDSSEDQNAILGCTLPDVSEHFKEFVTGLGWPINLQKHPGYLGGLDAKNEKNGRTSIYYADFAHEEMFHVGPLLPNDPSDKQQIYKKRHIGNDHIHICWCDAAKDYNTATISSQFNQAHIVIYPLQNALFGVKIKWRDDVPWFGPLRCDLVVNKLALPSLVRETAEGAMLAIYFKQSTFSHPLSDIKKVMDNLNDQCQEKDKKNPHIVFTTLLQPIKETDN</sequence>
<dbReference type="Pfam" id="PF02145">
    <property type="entry name" value="Rap_GAP"/>
    <property type="match status" value="1"/>
</dbReference>
<proteinExistence type="predicted"/>
<dbReference type="InterPro" id="IPR000331">
    <property type="entry name" value="Rap/Ran_GAP_dom"/>
</dbReference>
<dbReference type="eggNOG" id="KOG3686">
    <property type="taxonomic scope" value="Eukaryota"/>
</dbReference>
<gene>
    <name evidence="3" type="ORF">TVAG_172960</name>
</gene>
<dbReference type="OrthoDB" id="19311at2759"/>
<name>A2DF46_TRIV3</name>
<dbReference type="InterPro" id="IPR035974">
    <property type="entry name" value="Rap/Ran-GAP_sf"/>
</dbReference>
<dbReference type="FunFam" id="3.40.50.11210:FF:000001">
    <property type="entry name" value="Ral GTPase-activating protein subunit alpha-1 isoform 1"/>
    <property type="match status" value="1"/>
</dbReference>
<accession>A2DF46</accession>
<dbReference type="InterPro" id="IPR016024">
    <property type="entry name" value="ARM-type_fold"/>
</dbReference>
<keyword evidence="4" id="KW-1185">Reference proteome</keyword>
<dbReference type="GO" id="GO:0005096">
    <property type="term" value="F:GTPase activator activity"/>
    <property type="evidence" value="ECO:0000318"/>
    <property type="project" value="GO_Central"/>
</dbReference>
<dbReference type="VEuPathDB" id="TrichDB:TVAGG3_0531960"/>
<dbReference type="GO" id="GO:0005737">
    <property type="term" value="C:cytoplasm"/>
    <property type="evidence" value="ECO:0000318"/>
    <property type="project" value="GO_Central"/>
</dbReference>
<dbReference type="GO" id="GO:0051056">
    <property type="term" value="P:regulation of small GTPase mediated signal transduction"/>
    <property type="evidence" value="ECO:0007669"/>
    <property type="project" value="InterPro"/>
</dbReference>
<dbReference type="VEuPathDB" id="TrichDB:TVAG_172960"/>
<dbReference type="InParanoid" id="A2DF46"/>
<reference evidence="3" key="2">
    <citation type="journal article" date="2007" name="Science">
        <title>Draft genome sequence of the sexually transmitted pathogen Trichomonas vaginalis.</title>
        <authorList>
            <person name="Carlton J.M."/>
            <person name="Hirt R.P."/>
            <person name="Silva J.C."/>
            <person name="Delcher A.L."/>
            <person name="Schatz M."/>
            <person name="Zhao Q."/>
            <person name="Wortman J.R."/>
            <person name="Bidwell S.L."/>
            <person name="Alsmark U.C.M."/>
            <person name="Besteiro S."/>
            <person name="Sicheritz-Ponten T."/>
            <person name="Noel C.J."/>
            <person name="Dacks J.B."/>
            <person name="Foster P.G."/>
            <person name="Simillion C."/>
            <person name="Van de Peer Y."/>
            <person name="Miranda-Saavedra D."/>
            <person name="Barton G.J."/>
            <person name="Westrop G.D."/>
            <person name="Mueller S."/>
            <person name="Dessi D."/>
            <person name="Fiori P.L."/>
            <person name="Ren Q."/>
            <person name="Paulsen I."/>
            <person name="Zhang H."/>
            <person name="Bastida-Corcuera F.D."/>
            <person name="Simoes-Barbosa A."/>
            <person name="Brown M.T."/>
            <person name="Hayes R.D."/>
            <person name="Mukherjee M."/>
            <person name="Okumura C.Y."/>
            <person name="Schneider R."/>
            <person name="Smith A.J."/>
            <person name="Vanacova S."/>
            <person name="Villalvazo M."/>
            <person name="Haas B.J."/>
            <person name="Pertea M."/>
            <person name="Feldblyum T.V."/>
            <person name="Utterback T.R."/>
            <person name="Shu C.L."/>
            <person name="Osoegawa K."/>
            <person name="de Jong P.J."/>
            <person name="Hrdy I."/>
            <person name="Horvathova L."/>
            <person name="Zubacova Z."/>
            <person name="Dolezal P."/>
            <person name="Malik S.B."/>
            <person name="Logsdon J.M. Jr."/>
            <person name="Henze K."/>
            <person name="Gupta A."/>
            <person name="Wang C.C."/>
            <person name="Dunne R.L."/>
            <person name="Upcroft J.A."/>
            <person name="Upcroft P."/>
            <person name="White O."/>
            <person name="Salzberg S.L."/>
            <person name="Tang P."/>
            <person name="Chiu C.-H."/>
            <person name="Lee Y.-S."/>
            <person name="Embley T.M."/>
            <person name="Coombs G.H."/>
            <person name="Mottram J.C."/>
            <person name="Tachezy J."/>
            <person name="Fraser-Liggett C.M."/>
            <person name="Johnson P.J."/>
        </authorList>
    </citation>
    <scope>NUCLEOTIDE SEQUENCE [LARGE SCALE GENOMIC DNA]</scope>
    <source>
        <strain evidence="3">G3</strain>
    </source>
</reference>